<accession>A0A9P6MB39</accession>
<evidence type="ECO:0000313" key="2">
    <source>
        <dbReference type="Proteomes" id="UP000749646"/>
    </source>
</evidence>
<organism evidence="1 2">
    <name type="scientific">Modicella reniformis</name>
    <dbReference type="NCBI Taxonomy" id="1440133"/>
    <lineage>
        <taxon>Eukaryota</taxon>
        <taxon>Fungi</taxon>
        <taxon>Fungi incertae sedis</taxon>
        <taxon>Mucoromycota</taxon>
        <taxon>Mortierellomycotina</taxon>
        <taxon>Mortierellomycetes</taxon>
        <taxon>Mortierellales</taxon>
        <taxon>Mortierellaceae</taxon>
        <taxon>Modicella</taxon>
    </lineage>
</organism>
<evidence type="ECO:0000313" key="1">
    <source>
        <dbReference type="EMBL" id="KAF9987009.1"/>
    </source>
</evidence>
<comment type="caution">
    <text evidence="1">The sequence shown here is derived from an EMBL/GenBank/DDBJ whole genome shotgun (WGS) entry which is preliminary data.</text>
</comment>
<sequence>LTDADIETLNEPKPRTAMELKELARSRRLVDDQVKTVKVNGALECSNSFCPAFRVGYTVRPRDGQAAVNIGIAGFSALGLDATEDSSNNPTKEDKSR</sequence>
<reference evidence="1" key="1">
    <citation type="journal article" date="2020" name="Fungal Divers.">
        <title>Resolving the Mortierellaceae phylogeny through synthesis of multi-gene phylogenetics and phylogenomics.</title>
        <authorList>
            <person name="Vandepol N."/>
            <person name="Liber J."/>
            <person name="Desiro A."/>
            <person name="Na H."/>
            <person name="Kennedy M."/>
            <person name="Barry K."/>
            <person name="Grigoriev I.V."/>
            <person name="Miller A.N."/>
            <person name="O'Donnell K."/>
            <person name="Stajich J.E."/>
            <person name="Bonito G."/>
        </authorList>
    </citation>
    <scope>NUCLEOTIDE SEQUENCE</scope>
    <source>
        <strain evidence="1">MES-2147</strain>
    </source>
</reference>
<proteinExistence type="predicted"/>
<dbReference type="AlphaFoldDB" id="A0A9P6MB39"/>
<keyword evidence="2" id="KW-1185">Reference proteome</keyword>
<gene>
    <name evidence="1" type="ORF">BGZ65_005423</name>
</gene>
<dbReference type="OrthoDB" id="2440420at2759"/>
<dbReference type="Proteomes" id="UP000749646">
    <property type="component" value="Unassembled WGS sequence"/>
</dbReference>
<feature type="non-terminal residue" evidence="1">
    <location>
        <position position="97"/>
    </location>
</feature>
<protein>
    <submittedName>
        <fullName evidence="1">Uncharacterized protein</fullName>
    </submittedName>
</protein>
<dbReference type="EMBL" id="JAAAHW010003197">
    <property type="protein sequence ID" value="KAF9987009.1"/>
    <property type="molecule type" value="Genomic_DNA"/>
</dbReference>
<name>A0A9P6MB39_9FUNG</name>